<dbReference type="PANTHER" id="PTHR31121:SF6">
    <property type="entry name" value="ALPHA-1,2 MANNOSYLTRANSFERASE KTR1"/>
    <property type="match status" value="1"/>
</dbReference>
<dbReference type="SUPFAM" id="SSF53448">
    <property type="entry name" value="Nucleotide-diphospho-sugar transferases"/>
    <property type="match status" value="1"/>
</dbReference>
<evidence type="ECO:0000256" key="6">
    <source>
        <dbReference type="PIRSR" id="PIRSR018153-1"/>
    </source>
</evidence>
<proteinExistence type="inferred from homology"/>
<dbReference type="FunFam" id="3.90.550.10:FF:000051">
    <property type="entry name" value="Alpha-1,2-mannosyltransferase (Ktr4)"/>
    <property type="match status" value="1"/>
</dbReference>
<evidence type="ECO:0000256" key="1">
    <source>
        <dbReference type="ARBA" id="ARBA00004606"/>
    </source>
</evidence>
<keyword evidence="5" id="KW-0812">Transmembrane</keyword>
<dbReference type="AlphaFoldDB" id="A0A061B3R7"/>
<comment type="similarity">
    <text evidence="2">Belongs to the glycosyltransferase 15 family.</text>
</comment>
<evidence type="ECO:0000256" key="3">
    <source>
        <dbReference type="ARBA" id="ARBA00022676"/>
    </source>
</evidence>
<dbReference type="GO" id="GO:0000026">
    <property type="term" value="F:alpha-1,2-mannosyltransferase activity"/>
    <property type="evidence" value="ECO:0007669"/>
    <property type="project" value="TreeGrafter"/>
</dbReference>
<dbReference type="EMBL" id="LK052894">
    <property type="protein sequence ID" value="CDR42324.1"/>
    <property type="molecule type" value="Genomic_DNA"/>
</dbReference>
<evidence type="ECO:0000256" key="4">
    <source>
        <dbReference type="ARBA" id="ARBA00022679"/>
    </source>
</evidence>
<dbReference type="PIRSF" id="PIRSF018153">
    <property type="entry name" value="Glyco_trans_15"/>
    <property type="match status" value="1"/>
</dbReference>
<dbReference type="GO" id="GO:0000032">
    <property type="term" value="P:cell wall mannoprotein biosynthetic process"/>
    <property type="evidence" value="ECO:0007669"/>
    <property type="project" value="TreeGrafter"/>
</dbReference>
<evidence type="ECO:0000313" key="7">
    <source>
        <dbReference type="EMBL" id="CDR42324.1"/>
    </source>
</evidence>
<accession>A0A061B3R7</accession>
<dbReference type="OrthoDB" id="439943at2759"/>
<dbReference type="PANTHER" id="PTHR31121">
    <property type="entry name" value="ALPHA-1,2 MANNOSYLTRANSFERASE KTR1"/>
    <property type="match status" value="1"/>
</dbReference>
<dbReference type="VEuPathDB" id="FungiDB:BON22_2604"/>
<dbReference type="InterPro" id="IPR002685">
    <property type="entry name" value="Glyco_trans_15"/>
</dbReference>
<reference evidence="7" key="1">
    <citation type="journal article" date="2014" name="Genome Announc.">
        <title>Genome sequence of the yeast Cyberlindnera fabianii (Hansenula fabianii).</title>
        <authorList>
            <person name="Freel K.C."/>
            <person name="Sarilar V."/>
            <person name="Neuveglise C."/>
            <person name="Devillers H."/>
            <person name="Friedrich A."/>
            <person name="Schacherer J."/>
        </authorList>
    </citation>
    <scope>NUCLEOTIDE SEQUENCE</scope>
    <source>
        <strain evidence="7">YJS4271</strain>
    </source>
</reference>
<dbReference type="Gene3D" id="3.90.550.10">
    <property type="entry name" value="Spore Coat Polysaccharide Biosynthesis Protein SpsA, Chain A"/>
    <property type="match status" value="1"/>
</dbReference>
<keyword evidence="3" id="KW-0328">Glycosyltransferase</keyword>
<dbReference type="GO" id="GO:0005794">
    <property type="term" value="C:Golgi apparatus"/>
    <property type="evidence" value="ECO:0007669"/>
    <property type="project" value="TreeGrafter"/>
</dbReference>
<dbReference type="InterPro" id="IPR029044">
    <property type="entry name" value="Nucleotide-diphossugar_trans"/>
</dbReference>
<evidence type="ECO:0000256" key="2">
    <source>
        <dbReference type="ARBA" id="ARBA00007677"/>
    </source>
</evidence>
<comment type="subcellular location">
    <subcellularLocation>
        <location evidence="1">Membrane</location>
        <topology evidence="1">Single-pass type II membrane protein</topology>
    </subcellularLocation>
</comment>
<sequence length="406" mass="47829">MATRYTRLLRFTAVLAVVIYVFVHRSFSKERHQAILELKEQLHKEQHDLHSELVKPATGDDQGIKVEYRGEVNQSYERENAVLFTLARNKEVAALARTVQSIEDRFNRKFHYPWVFANNEPFSDQFKRQMTALVSGEVKFVEIPHEFWGYPDWVDQKKAMIARRGARGEMMYGGSESYRLMCRFFSGFFYKLEAMKQYDYSWRVEPGTELLCDINYDVFKFMRSNDKHYGFAVSIHEFPDTIKTLWKAVSNFIGLHSRFIAQDNLLPFISFDQGKSYNLCHFWTNFEIADLNFFRSTAYETFFQFLDSTGGFFYERWGDAPVHSIAVSLFMSKSNVHFFDDVGYFHTPSTSCPINDEVWVKNRCICDQAHDVTFREYSCVNEFYEITGKKKPDGWESHRGNGDYFD</sequence>
<dbReference type="GO" id="GO:0006487">
    <property type="term" value="P:protein N-linked glycosylation"/>
    <property type="evidence" value="ECO:0007669"/>
    <property type="project" value="TreeGrafter"/>
</dbReference>
<dbReference type="GO" id="GO:0016020">
    <property type="term" value="C:membrane"/>
    <property type="evidence" value="ECO:0007669"/>
    <property type="project" value="UniProtKB-SubCell"/>
</dbReference>
<dbReference type="Pfam" id="PF01793">
    <property type="entry name" value="Glyco_transf_15"/>
    <property type="match status" value="1"/>
</dbReference>
<organism evidence="7">
    <name type="scientific">Cyberlindnera fabianii</name>
    <name type="common">Yeast</name>
    <name type="synonym">Hansenula fabianii</name>
    <dbReference type="NCBI Taxonomy" id="36022"/>
    <lineage>
        <taxon>Eukaryota</taxon>
        <taxon>Fungi</taxon>
        <taxon>Dikarya</taxon>
        <taxon>Ascomycota</taxon>
        <taxon>Saccharomycotina</taxon>
        <taxon>Saccharomycetes</taxon>
        <taxon>Phaffomycetales</taxon>
        <taxon>Phaffomycetaceae</taxon>
        <taxon>Cyberlindnera</taxon>
    </lineage>
</organism>
<dbReference type="PhylomeDB" id="A0A061B3R7"/>
<gene>
    <name evidence="7" type="ORF">CYFA0S_09e01156g</name>
</gene>
<name>A0A061B3R7_CYBFA</name>
<feature type="active site" description="Nucleophile" evidence="6">
    <location>
        <position position="287"/>
    </location>
</feature>
<keyword evidence="5" id="KW-0735">Signal-anchor</keyword>
<evidence type="ECO:0000256" key="5">
    <source>
        <dbReference type="ARBA" id="ARBA00022968"/>
    </source>
</evidence>
<protein>
    <submittedName>
        <fullName evidence="7">CYFA0S09e01156g1_1</fullName>
    </submittedName>
</protein>
<keyword evidence="4" id="KW-0808">Transferase</keyword>